<evidence type="ECO:0000256" key="3">
    <source>
        <dbReference type="ARBA" id="ARBA00022651"/>
    </source>
</evidence>
<keyword evidence="3 14" id="KW-0858">Xylan degradation</keyword>
<proteinExistence type="inferred from homology"/>
<dbReference type="EMBL" id="FMCX01000001">
    <property type="protein sequence ID" value="SCE68258.1"/>
    <property type="molecule type" value="Genomic_DNA"/>
</dbReference>
<dbReference type="EC" id="3.2.1.8" evidence="10"/>
<dbReference type="PRINTS" id="PR00134">
    <property type="entry name" value="GLHYDRLASE10"/>
</dbReference>
<gene>
    <name evidence="14" type="ORF">GA0070564_101315</name>
</gene>
<dbReference type="PROSITE" id="PS51760">
    <property type="entry name" value="GH10_2"/>
    <property type="match status" value="1"/>
</dbReference>
<dbReference type="RefSeq" id="WP_176730524.1">
    <property type="nucleotide sequence ID" value="NZ_FMCX01000001.1"/>
</dbReference>
<dbReference type="InterPro" id="IPR031158">
    <property type="entry name" value="GH10_AS"/>
</dbReference>
<keyword evidence="12" id="KW-0472">Membrane</keyword>
<evidence type="ECO:0000256" key="2">
    <source>
        <dbReference type="ARBA" id="ARBA00007495"/>
    </source>
</evidence>
<evidence type="ECO:0000256" key="4">
    <source>
        <dbReference type="ARBA" id="ARBA00022729"/>
    </source>
</evidence>
<keyword evidence="5 10" id="KW-0378">Hydrolase</keyword>
<dbReference type="Gene3D" id="3.20.20.80">
    <property type="entry name" value="Glycosidases"/>
    <property type="match status" value="1"/>
</dbReference>
<keyword evidence="15" id="KW-1185">Reference proteome</keyword>
<evidence type="ECO:0000256" key="11">
    <source>
        <dbReference type="SAM" id="MobiDB-lite"/>
    </source>
</evidence>
<dbReference type="PANTHER" id="PTHR31490">
    <property type="entry name" value="GLYCOSYL HYDROLASE"/>
    <property type="match status" value="1"/>
</dbReference>
<accession>A0A1C4U977</accession>
<dbReference type="STRING" id="262898.GA0070564_101315"/>
<feature type="region of interest" description="Disordered" evidence="11">
    <location>
        <begin position="1"/>
        <end position="23"/>
    </location>
</feature>
<sequence>MAEDAPGGTVPAGGPRGGRPDPAVAAWATEGHRPAVRARLPRPWWAALAGAVALLLVGALSVAWSRNDPGDDPVAAGWHAAATPDRPTLREYAPHTVRIGTAVNARMLDDPAYRAVLASDFTAVTAENAMKWQVLQPTPGRYDWTAADRIVGIALDNGQAVYGHTLVWHSGTPAWVSESWPREKLRALLREHVTTVVSRYRGKVWAWDVVNEALADDGSLRDTIWLRRLGPGYIADAFRWAHQADPDARLFINEYDTEGRTRKAHALWQLVHRLRADGVPIQGVGFQSHLRASKPPQDMTGNLRRFAALGVAVAVTELDVRVPQPVTPEKLASQALMYQYVLGACLAVPTCESFTVWGFTDASSWIPHRYPGYDSACLFDSTMRPKPAHSALVTELRTHPPASPG</sequence>
<dbReference type="SUPFAM" id="SSF51445">
    <property type="entry name" value="(Trans)glycosidases"/>
    <property type="match status" value="1"/>
</dbReference>
<comment type="similarity">
    <text evidence="2 10">Belongs to the glycosyl hydrolase 10 (cellulase F) family.</text>
</comment>
<evidence type="ECO:0000256" key="1">
    <source>
        <dbReference type="ARBA" id="ARBA00000681"/>
    </source>
</evidence>
<dbReference type="PROSITE" id="PS00591">
    <property type="entry name" value="GH10_1"/>
    <property type="match status" value="1"/>
</dbReference>
<keyword evidence="4" id="KW-0732">Signal</keyword>
<dbReference type="InterPro" id="IPR001000">
    <property type="entry name" value="GH10_dom"/>
</dbReference>
<dbReference type="AlphaFoldDB" id="A0A1C4U977"/>
<protein>
    <recommendedName>
        <fullName evidence="10">Beta-xylanase</fullName>
        <ecNumber evidence="10">3.2.1.8</ecNumber>
    </recommendedName>
</protein>
<reference evidence="15" key="1">
    <citation type="submission" date="2016-06" db="EMBL/GenBank/DDBJ databases">
        <authorList>
            <person name="Varghese N."/>
            <person name="Submissions Spin"/>
        </authorList>
    </citation>
    <scope>NUCLEOTIDE SEQUENCE [LARGE SCALE GENOMIC DNA]</scope>
    <source>
        <strain evidence="15">DSM 44830</strain>
    </source>
</reference>
<name>A0A1C4U977_9ACTN</name>
<evidence type="ECO:0000313" key="14">
    <source>
        <dbReference type="EMBL" id="SCE68258.1"/>
    </source>
</evidence>
<organism evidence="14 15">
    <name type="scientific">Micromonospora mirobrigensis</name>
    <dbReference type="NCBI Taxonomy" id="262898"/>
    <lineage>
        <taxon>Bacteria</taxon>
        <taxon>Bacillati</taxon>
        <taxon>Actinomycetota</taxon>
        <taxon>Actinomycetes</taxon>
        <taxon>Micromonosporales</taxon>
        <taxon>Micromonosporaceae</taxon>
        <taxon>Micromonospora</taxon>
    </lineage>
</organism>
<dbReference type="Proteomes" id="UP000199504">
    <property type="component" value="Unassembled WGS sequence"/>
</dbReference>
<dbReference type="InterPro" id="IPR044846">
    <property type="entry name" value="GH10"/>
</dbReference>
<evidence type="ECO:0000256" key="10">
    <source>
        <dbReference type="RuleBase" id="RU361174"/>
    </source>
</evidence>
<evidence type="ECO:0000256" key="8">
    <source>
        <dbReference type="ARBA" id="ARBA00023326"/>
    </source>
</evidence>
<dbReference type="InterPro" id="IPR017853">
    <property type="entry name" value="GH"/>
</dbReference>
<evidence type="ECO:0000256" key="6">
    <source>
        <dbReference type="ARBA" id="ARBA00023277"/>
    </source>
</evidence>
<keyword evidence="12" id="KW-0812">Transmembrane</keyword>
<feature type="domain" description="GH10" evidence="13">
    <location>
        <begin position="83"/>
        <end position="395"/>
    </location>
</feature>
<dbReference type="SMART" id="SM00633">
    <property type="entry name" value="Glyco_10"/>
    <property type="match status" value="1"/>
</dbReference>
<comment type="catalytic activity">
    <reaction evidence="1 10">
        <text>Endohydrolysis of (1-&gt;4)-beta-D-xylosidic linkages in xylans.</text>
        <dbReference type="EC" id="3.2.1.8"/>
    </reaction>
</comment>
<dbReference type="Pfam" id="PF00331">
    <property type="entry name" value="Glyco_hydro_10"/>
    <property type="match status" value="1"/>
</dbReference>
<dbReference type="PANTHER" id="PTHR31490:SF88">
    <property type="entry name" value="BETA-XYLANASE"/>
    <property type="match status" value="1"/>
</dbReference>
<keyword evidence="7 10" id="KW-0326">Glycosidase</keyword>
<feature type="active site" description="Nucleophile" evidence="9">
    <location>
        <position position="317"/>
    </location>
</feature>
<evidence type="ECO:0000259" key="13">
    <source>
        <dbReference type="PROSITE" id="PS51760"/>
    </source>
</evidence>
<dbReference type="GO" id="GO:0031176">
    <property type="term" value="F:endo-1,4-beta-xylanase activity"/>
    <property type="evidence" value="ECO:0007669"/>
    <property type="project" value="UniProtKB-EC"/>
</dbReference>
<feature type="transmembrane region" description="Helical" evidence="12">
    <location>
        <begin position="43"/>
        <end position="64"/>
    </location>
</feature>
<evidence type="ECO:0000256" key="7">
    <source>
        <dbReference type="ARBA" id="ARBA00023295"/>
    </source>
</evidence>
<keyword evidence="12" id="KW-1133">Transmembrane helix</keyword>
<evidence type="ECO:0000256" key="12">
    <source>
        <dbReference type="SAM" id="Phobius"/>
    </source>
</evidence>
<evidence type="ECO:0000256" key="5">
    <source>
        <dbReference type="ARBA" id="ARBA00022801"/>
    </source>
</evidence>
<evidence type="ECO:0000313" key="15">
    <source>
        <dbReference type="Proteomes" id="UP000199504"/>
    </source>
</evidence>
<dbReference type="GO" id="GO:0045493">
    <property type="term" value="P:xylan catabolic process"/>
    <property type="evidence" value="ECO:0007669"/>
    <property type="project" value="UniProtKB-KW"/>
</dbReference>
<keyword evidence="8 10" id="KW-0624">Polysaccharide degradation</keyword>
<keyword evidence="6 10" id="KW-0119">Carbohydrate metabolism</keyword>
<evidence type="ECO:0000256" key="9">
    <source>
        <dbReference type="PROSITE-ProRule" id="PRU10061"/>
    </source>
</evidence>